<gene>
    <name evidence="2" type="ORF">METSCH_A03070</name>
</gene>
<protein>
    <submittedName>
        <fullName evidence="2">Uncharacterized protein</fullName>
    </submittedName>
</protein>
<keyword evidence="3" id="KW-1185">Reference proteome</keyword>
<feature type="signal peptide" evidence="1">
    <location>
        <begin position="1"/>
        <end position="20"/>
    </location>
</feature>
<proteinExistence type="predicted"/>
<reference evidence="3" key="1">
    <citation type="submission" date="2019-03" db="EMBL/GenBank/DDBJ databases">
        <title>Snf2 controls pulcherriminic acid biosynthesis and connects pigmentation and antifungal activity of the yeast Metschnikowia pulcherrima.</title>
        <authorList>
            <person name="Gore-Lloyd D."/>
            <person name="Sumann I."/>
            <person name="Brachmann A.O."/>
            <person name="Schneeberger K."/>
            <person name="Ortiz-Merino R.A."/>
            <person name="Moreno-Beltran M."/>
            <person name="Schlaefli M."/>
            <person name="Kirner P."/>
            <person name="Santos Kron A."/>
            <person name="Wolfe K.H."/>
            <person name="Piel J."/>
            <person name="Ahrens C.H."/>
            <person name="Henk D."/>
            <person name="Freimoser F.M."/>
        </authorList>
    </citation>
    <scope>NUCLEOTIDE SEQUENCE [LARGE SCALE GENOMIC DNA]</scope>
    <source>
        <strain evidence="3">APC 1.2</strain>
    </source>
</reference>
<keyword evidence="1" id="KW-0732">Signal</keyword>
<name>A0A4P6XDS9_9ASCO</name>
<sequence>MRLDLPCLGVFFLSVIPVNASIRERLSYQGLFGCVHSGLLDHTGCHHFLRTDSGMEKTKSLIARIQFGKFFAILQSYANKDHFNYVQFSNQAVKMNQDFLEIKRLVESIPEHDDLASELSFPSHMFQLMAHSATFLKDTSNDKSRGHLSVYHLIDLSVRILALHNVRGVLDSTNSISEEKIISLHRELRELVSTFVHDGDSESIMNWMFQDLAIQAEQDLQKLWQQVSVHGIACLSKTDQQKCIQLP</sequence>
<evidence type="ECO:0000313" key="2">
    <source>
        <dbReference type="EMBL" id="QBM85682.1"/>
    </source>
</evidence>
<evidence type="ECO:0000256" key="1">
    <source>
        <dbReference type="SAM" id="SignalP"/>
    </source>
</evidence>
<accession>A0A4P6XDS9</accession>
<dbReference type="Proteomes" id="UP000292447">
    <property type="component" value="Chromosome I"/>
</dbReference>
<dbReference type="EMBL" id="CP034456">
    <property type="protein sequence ID" value="QBM85682.1"/>
    <property type="molecule type" value="Genomic_DNA"/>
</dbReference>
<feature type="chain" id="PRO_5020872887" evidence="1">
    <location>
        <begin position="21"/>
        <end position="247"/>
    </location>
</feature>
<organism evidence="2 3">
    <name type="scientific">Metschnikowia aff. pulcherrima</name>
    <dbReference type="NCBI Taxonomy" id="2163413"/>
    <lineage>
        <taxon>Eukaryota</taxon>
        <taxon>Fungi</taxon>
        <taxon>Dikarya</taxon>
        <taxon>Ascomycota</taxon>
        <taxon>Saccharomycotina</taxon>
        <taxon>Pichiomycetes</taxon>
        <taxon>Metschnikowiaceae</taxon>
        <taxon>Metschnikowia</taxon>
    </lineage>
</organism>
<dbReference type="AlphaFoldDB" id="A0A4P6XDS9"/>
<evidence type="ECO:0000313" key="3">
    <source>
        <dbReference type="Proteomes" id="UP000292447"/>
    </source>
</evidence>